<dbReference type="EMBL" id="JAPMXC010000015">
    <property type="protein sequence ID" value="MCY0389911.1"/>
    <property type="molecule type" value="Genomic_DNA"/>
</dbReference>
<dbReference type="RefSeq" id="WP_267849870.1">
    <property type="nucleotide sequence ID" value="NZ_JAPMXC010000015.1"/>
</dbReference>
<name>A0ABT3ZTL9_9BURK</name>
<sequence length="195" mass="21239">MPKKCSKPNPQGLLSARTAAAHLGCSVRTLRALVTSGDIKPSGTQPSGRPLFARQSLDAYLTALRDPKRYMSSLQAAAHLQVSVDGLLHLAQTRGWSYAAVRTRGRTSIRIRAHDVRTCRSNPLKGRLSLRESASYLGHAAGSGRSAVSRAVSRQYLPALVDGDRAWILKEDLARFKKERPVVVGRAITRPFSAL</sequence>
<organism evidence="2 3">
    <name type="scientific">Robbsia betulipollinis</name>
    <dbReference type="NCBI Taxonomy" id="2981849"/>
    <lineage>
        <taxon>Bacteria</taxon>
        <taxon>Pseudomonadati</taxon>
        <taxon>Pseudomonadota</taxon>
        <taxon>Betaproteobacteria</taxon>
        <taxon>Burkholderiales</taxon>
        <taxon>Burkholderiaceae</taxon>
        <taxon>Robbsia</taxon>
    </lineage>
</organism>
<dbReference type="Proteomes" id="UP001082899">
    <property type="component" value="Unassembled WGS sequence"/>
</dbReference>
<comment type="caution">
    <text evidence="2">The sequence shown here is derived from an EMBL/GenBank/DDBJ whole genome shotgun (WGS) entry which is preliminary data.</text>
</comment>
<dbReference type="InterPro" id="IPR041657">
    <property type="entry name" value="HTH_17"/>
</dbReference>
<dbReference type="Pfam" id="PF12728">
    <property type="entry name" value="HTH_17"/>
    <property type="match status" value="1"/>
</dbReference>
<accession>A0ABT3ZTL9</accession>
<keyword evidence="3" id="KW-1185">Reference proteome</keyword>
<gene>
    <name evidence="2" type="ORF">OVY01_22490</name>
</gene>
<protein>
    <submittedName>
        <fullName evidence="2">Helix-turn-helix domain-containing protein</fullName>
    </submittedName>
</protein>
<reference evidence="2" key="1">
    <citation type="submission" date="2022-11" db="EMBL/GenBank/DDBJ databases">
        <title>Robbsia betulipollinis sp. nov., isolated from pollen of birch (Betula pendula).</title>
        <authorList>
            <person name="Shi H."/>
            <person name="Ambika Manirajan B."/>
            <person name="Ratering S."/>
            <person name="Geissler-Plaum R."/>
            <person name="Schnell S."/>
        </authorList>
    </citation>
    <scope>NUCLEOTIDE SEQUENCE</scope>
    <source>
        <strain evidence="2">Bb-Pol-6</strain>
    </source>
</reference>
<feature type="domain" description="Helix-turn-helix" evidence="1">
    <location>
        <begin position="13"/>
        <end position="63"/>
    </location>
</feature>
<evidence type="ECO:0000259" key="1">
    <source>
        <dbReference type="Pfam" id="PF12728"/>
    </source>
</evidence>
<proteinExistence type="predicted"/>
<evidence type="ECO:0000313" key="3">
    <source>
        <dbReference type="Proteomes" id="UP001082899"/>
    </source>
</evidence>
<evidence type="ECO:0000313" key="2">
    <source>
        <dbReference type="EMBL" id="MCY0389911.1"/>
    </source>
</evidence>